<dbReference type="PROSITE" id="PS51257">
    <property type="entry name" value="PROKAR_LIPOPROTEIN"/>
    <property type="match status" value="1"/>
</dbReference>
<accession>A0A1C0YL32</accession>
<evidence type="ECO:0008006" key="4">
    <source>
        <dbReference type="Google" id="ProtNLM"/>
    </source>
</evidence>
<proteinExistence type="predicted"/>
<gene>
    <name evidence="2" type="ORF">A6K76_13830</name>
</gene>
<feature type="chain" id="PRO_5008649171" description="Lipoprotein" evidence="1">
    <location>
        <begin position="26"/>
        <end position="194"/>
    </location>
</feature>
<reference evidence="2 3" key="1">
    <citation type="submission" date="2016-07" db="EMBL/GenBank/DDBJ databases">
        <title>Caryophanon latum genome sequencing.</title>
        <authorList>
            <person name="Verma A."/>
            <person name="Pal Y."/>
            <person name="Krishnamurthi S."/>
        </authorList>
    </citation>
    <scope>NUCLEOTIDE SEQUENCE [LARGE SCALE GENOMIC DNA]</scope>
    <source>
        <strain evidence="2 3">DSM 14151</strain>
    </source>
</reference>
<protein>
    <recommendedName>
        <fullName evidence="4">Lipoprotein</fullName>
    </recommendedName>
</protein>
<name>A0A1C0YL32_9BACL</name>
<evidence type="ECO:0000313" key="3">
    <source>
        <dbReference type="Proteomes" id="UP000093482"/>
    </source>
</evidence>
<dbReference type="EMBL" id="MATO01000054">
    <property type="protein sequence ID" value="OCS87882.1"/>
    <property type="molecule type" value="Genomic_DNA"/>
</dbReference>
<evidence type="ECO:0000313" key="2">
    <source>
        <dbReference type="EMBL" id="OCS87882.1"/>
    </source>
</evidence>
<feature type="signal peptide" evidence="1">
    <location>
        <begin position="1"/>
        <end position="25"/>
    </location>
</feature>
<dbReference type="RefSeq" id="WP_066465687.1">
    <property type="nucleotide sequence ID" value="NZ_MATO01000054.1"/>
</dbReference>
<dbReference type="Proteomes" id="UP000093482">
    <property type="component" value="Unassembled WGS sequence"/>
</dbReference>
<evidence type="ECO:0000256" key="1">
    <source>
        <dbReference type="SAM" id="SignalP"/>
    </source>
</evidence>
<organism evidence="2 3">
    <name type="scientific">Caryophanon latum</name>
    <dbReference type="NCBI Taxonomy" id="33977"/>
    <lineage>
        <taxon>Bacteria</taxon>
        <taxon>Bacillati</taxon>
        <taxon>Bacillota</taxon>
        <taxon>Bacilli</taxon>
        <taxon>Bacillales</taxon>
        <taxon>Caryophanaceae</taxon>
        <taxon>Caryophanon</taxon>
    </lineage>
</organism>
<dbReference type="AlphaFoldDB" id="A0A1C0YL32"/>
<sequence length="194" mass="20371">MKKSVLSIALAACLLAGCSDSGSNAEEAAVAFLEDVQDGNLIQAVTAVKGGNIQTLLAASQLDLPITDEQRDILLDSIERVFTFENVTLLEDDGTIATVEADVTTIHFLKAASSSLSSTPGLLLDVALGNTTTDDAIAQVVDETIAQLAVEEPPTTTFNVTLTLENDGGSYEIVPNDELVKALFGNIALTELFK</sequence>
<keyword evidence="3" id="KW-1185">Reference proteome</keyword>
<keyword evidence="1" id="KW-0732">Signal</keyword>
<comment type="caution">
    <text evidence="2">The sequence shown here is derived from an EMBL/GenBank/DDBJ whole genome shotgun (WGS) entry which is preliminary data.</text>
</comment>